<dbReference type="HAMAP" id="MF_00388">
    <property type="entry name" value="LpxC"/>
    <property type="match status" value="1"/>
</dbReference>
<evidence type="ECO:0000256" key="7">
    <source>
        <dbReference type="ARBA" id="ARBA00022723"/>
    </source>
</evidence>
<name>A0A0T5XBB6_9BACT</name>
<dbReference type="PANTHER" id="PTHR33694:SF1">
    <property type="entry name" value="UDP-3-O-ACYL-N-ACETYLGLUCOSAMINE DEACETYLASE 1, MITOCHONDRIAL-RELATED"/>
    <property type="match status" value="1"/>
</dbReference>
<evidence type="ECO:0000256" key="5">
    <source>
        <dbReference type="ARBA" id="ARBA00022516"/>
    </source>
</evidence>
<dbReference type="InterPro" id="IPR004463">
    <property type="entry name" value="UDP-acyl_GlcNac_deAcase"/>
</dbReference>
<feature type="binding site" evidence="12">
    <location>
        <position position="77"/>
    </location>
    <ligand>
        <name>Zn(2+)</name>
        <dbReference type="ChEBI" id="CHEBI:29105"/>
    </ligand>
</feature>
<comment type="similarity">
    <text evidence="12">Belongs to the LpxC family.</text>
</comment>
<evidence type="ECO:0000256" key="11">
    <source>
        <dbReference type="ARBA" id="ARBA00024535"/>
    </source>
</evidence>
<keyword evidence="8 12" id="KW-0378">Hydrolase</keyword>
<evidence type="ECO:0000256" key="10">
    <source>
        <dbReference type="ARBA" id="ARBA00023098"/>
    </source>
</evidence>
<dbReference type="SUPFAM" id="SSF54211">
    <property type="entry name" value="Ribosomal protein S5 domain 2-like"/>
    <property type="match status" value="2"/>
</dbReference>
<dbReference type="OrthoDB" id="9772788at2"/>
<comment type="function">
    <text evidence="2 12">Catalyzes the hydrolysis of UDP-3-O-myristoyl-N-acetylglucosamine to form UDP-3-O-myristoylglucosamine and acetate, the committed step in lipid A biosynthesis.</text>
</comment>
<dbReference type="Gene3D" id="3.30.230.20">
    <property type="entry name" value="lpxc deacetylase, domain 1"/>
    <property type="match status" value="1"/>
</dbReference>
<evidence type="ECO:0000256" key="4">
    <source>
        <dbReference type="ARBA" id="ARBA00012745"/>
    </source>
</evidence>
<evidence type="ECO:0000256" key="9">
    <source>
        <dbReference type="ARBA" id="ARBA00022833"/>
    </source>
</evidence>
<dbReference type="NCBIfam" id="TIGR00325">
    <property type="entry name" value="lpxC"/>
    <property type="match status" value="1"/>
</dbReference>
<accession>A0A0T5XBB6</accession>
<protein>
    <recommendedName>
        <fullName evidence="4 12">UDP-3-O-acyl-N-acetylglucosamine deacetylase</fullName>
        <shortName evidence="12">UDP-3-O-acyl-GlcNAc deacetylase</shortName>
        <ecNumber evidence="4 12">3.5.1.108</ecNumber>
    </recommendedName>
    <alternativeName>
        <fullName evidence="12">UDP-3-O-[R-3-hydroxymyristoyl]-N-acetylglucosamine deacetylase</fullName>
    </alternativeName>
</protein>
<comment type="pathway">
    <text evidence="3 12">Glycolipid biosynthesis; lipid IV(A) biosynthesis; lipid IV(A) from (3R)-3-hydroxytetradecanoyl-[acyl-carrier-protein] and UDP-N-acetyl-alpha-D-glucosamine: step 2/6.</text>
</comment>
<evidence type="ECO:0000256" key="3">
    <source>
        <dbReference type="ARBA" id="ARBA00005002"/>
    </source>
</evidence>
<dbReference type="InterPro" id="IPR011334">
    <property type="entry name" value="UDP-acyl_GlcNac_deAcase_C"/>
</dbReference>
<evidence type="ECO:0000313" key="13">
    <source>
        <dbReference type="EMBL" id="KRT35651.1"/>
    </source>
</evidence>
<comment type="caution">
    <text evidence="13">The sequence shown here is derived from an EMBL/GenBank/DDBJ whole genome shotgun (WGS) entry which is preliminary data.</text>
</comment>
<keyword evidence="5 12" id="KW-0444">Lipid biosynthesis</keyword>
<evidence type="ECO:0000313" key="14">
    <source>
        <dbReference type="Proteomes" id="UP000005273"/>
    </source>
</evidence>
<dbReference type="AlphaFoldDB" id="A0A0T5XBB6"/>
<dbReference type="RefSeq" id="WP_009201644.1">
    <property type="nucleotide sequence ID" value="NZ_ACJX03000001.1"/>
</dbReference>
<reference evidence="14" key="1">
    <citation type="submission" date="2012-09" db="EMBL/GenBank/DDBJ databases">
        <authorList>
            <person name="Weinstock G."/>
            <person name="Sodergren E."/>
            <person name="Clifton S."/>
            <person name="Fulton L."/>
            <person name="Fulton B."/>
            <person name="Courtney L."/>
            <person name="Fronick C."/>
            <person name="Harrison M."/>
            <person name="Strong C."/>
            <person name="Farmer C."/>
            <person name="Delehaunty K."/>
            <person name="Markovic C."/>
            <person name="Hall O."/>
            <person name="Minx P."/>
            <person name="Tomlinson C."/>
            <person name="Mitreva M."/>
            <person name="Nelson J."/>
            <person name="Hou S."/>
            <person name="Wollam A."/>
            <person name="Pepin K.H."/>
            <person name="Johnson M."/>
            <person name="Bhonagiri V."/>
            <person name="Nash W.E."/>
            <person name="Suruliraj S."/>
            <person name="Warren W."/>
            <person name="Chinwalla A."/>
            <person name="Mardis E.R."/>
            <person name="Wilson R.K."/>
        </authorList>
    </citation>
    <scope>NUCLEOTIDE SEQUENCE [LARGE SCALE GENOMIC DNA]</scope>
    <source>
        <strain evidence="14">OS1</strain>
    </source>
</reference>
<sequence>MAKRTTLRRTIEVKGKGLHSGRESAITLIPSYRESGIMICASKGKNLYPIGDCELFSPGRSTCLVLPDGEIIYTVEHLLASLYGMGVDDAVVVVEGGEVPIFDGSALPWAERIKDAGLAEKDDGEEEPINLSSPLLVEDDEAGAWVACFPSDVLKVSYIISFDNDFIGTQVFSSVVTEETFLKDFAPARTFVRLEDVDELKKQGLALGGSLDNALVFDDKGLVNDTFLRFENECVRHKAVDLLGDLSLVGKLLCAHVVGFKAGHRLHLRMVERLKRLCRGDMS</sequence>
<keyword evidence="14" id="KW-1185">Reference proteome</keyword>
<dbReference type="STRING" id="592015.HMPREF1705_02892"/>
<keyword evidence="7 12" id="KW-0479">Metal-binding</keyword>
<dbReference type="Pfam" id="PF03331">
    <property type="entry name" value="LpxC"/>
    <property type="match status" value="1"/>
</dbReference>
<evidence type="ECO:0000256" key="1">
    <source>
        <dbReference type="ARBA" id="ARBA00001947"/>
    </source>
</evidence>
<keyword evidence="9 12" id="KW-0862">Zinc</keyword>
<gene>
    <name evidence="12" type="primary">lpxC</name>
    <name evidence="13" type="ORF">HMPREF1705_02892</name>
</gene>
<evidence type="ECO:0000256" key="6">
    <source>
        <dbReference type="ARBA" id="ARBA00022556"/>
    </source>
</evidence>
<evidence type="ECO:0000256" key="12">
    <source>
        <dbReference type="HAMAP-Rule" id="MF_00388"/>
    </source>
</evidence>
<dbReference type="EMBL" id="ACJX03000001">
    <property type="protein sequence ID" value="KRT35651.1"/>
    <property type="molecule type" value="Genomic_DNA"/>
</dbReference>
<dbReference type="PANTHER" id="PTHR33694">
    <property type="entry name" value="UDP-3-O-ACYL-N-ACETYLGLUCOSAMINE DEACETYLASE 1, MITOCHONDRIAL-RELATED"/>
    <property type="match status" value="1"/>
</dbReference>
<dbReference type="Proteomes" id="UP000005273">
    <property type="component" value="Unassembled WGS sequence"/>
</dbReference>
<evidence type="ECO:0000256" key="8">
    <source>
        <dbReference type="ARBA" id="ARBA00022801"/>
    </source>
</evidence>
<evidence type="ECO:0000256" key="2">
    <source>
        <dbReference type="ARBA" id="ARBA00002923"/>
    </source>
</evidence>
<dbReference type="GO" id="GO:0016020">
    <property type="term" value="C:membrane"/>
    <property type="evidence" value="ECO:0007669"/>
    <property type="project" value="GOC"/>
</dbReference>
<dbReference type="Gene3D" id="3.30.1700.10">
    <property type="entry name" value="lpxc deacetylase, domain 2"/>
    <property type="match status" value="1"/>
</dbReference>
<feature type="binding site" evidence="12">
    <location>
        <position position="241"/>
    </location>
    <ligand>
        <name>Zn(2+)</name>
        <dbReference type="ChEBI" id="CHEBI:29105"/>
    </ligand>
</feature>
<comment type="catalytic activity">
    <reaction evidence="11 12">
        <text>a UDP-3-O-[(3R)-3-hydroxyacyl]-N-acetyl-alpha-D-glucosamine + H2O = a UDP-3-O-[(3R)-3-hydroxyacyl]-alpha-D-glucosamine + acetate</text>
        <dbReference type="Rhea" id="RHEA:67816"/>
        <dbReference type="ChEBI" id="CHEBI:15377"/>
        <dbReference type="ChEBI" id="CHEBI:30089"/>
        <dbReference type="ChEBI" id="CHEBI:137740"/>
        <dbReference type="ChEBI" id="CHEBI:173225"/>
        <dbReference type="EC" id="3.5.1.108"/>
    </reaction>
</comment>
<feature type="binding site" evidence="12">
    <location>
        <position position="237"/>
    </location>
    <ligand>
        <name>Zn(2+)</name>
        <dbReference type="ChEBI" id="CHEBI:29105"/>
    </ligand>
</feature>
<dbReference type="GO" id="GO:0046872">
    <property type="term" value="F:metal ion binding"/>
    <property type="evidence" value="ECO:0007669"/>
    <property type="project" value="UniProtKB-KW"/>
</dbReference>
<dbReference type="EC" id="3.5.1.108" evidence="4 12"/>
<keyword evidence="6 12" id="KW-0441">Lipid A biosynthesis</keyword>
<feature type="active site" description="Proton donor" evidence="12">
    <location>
        <position position="264"/>
    </location>
</feature>
<proteinExistence type="inferred from homology"/>
<dbReference type="InterPro" id="IPR015870">
    <property type="entry name" value="UDP-acyl_N-AcGlcN_deAcase_N"/>
</dbReference>
<dbReference type="UniPathway" id="UPA00359">
    <property type="reaction ID" value="UER00478"/>
</dbReference>
<keyword evidence="10 12" id="KW-0443">Lipid metabolism</keyword>
<dbReference type="InterPro" id="IPR020568">
    <property type="entry name" value="Ribosomal_Su5_D2-typ_SF"/>
</dbReference>
<dbReference type="eggNOG" id="COG0774">
    <property type="taxonomic scope" value="Bacteria"/>
</dbReference>
<dbReference type="GO" id="GO:0009245">
    <property type="term" value="P:lipid A biosynthetic process"/>
    <property type="evidence" value="ECO:0007669"/>
    <property type="project" value="UniProtKB-UniRule"/>
</dbReference>
<dbReference type="GO" id="GO:0103117">
    <property type="term" value="F:UDP-3-O-acyl-N-acetylglucosamine deacetylase activity"/>
    <property type="evidence" value="ECO:0007669"/>
    <property type="project" value="UniProtKB-UniRule"/>
</dbReference>
<comment type="cofactor">
    <cofactor evidence="1 12">
        <name>Zn(2+)</name>
        <dbReference type="ChEBI" id="CHEBI:29105"/>
    </cofactor>
</comment>
<organism evidence="13 14">
    <name type="scientific">Acetomicrobium hydrogeniformans ATCC BAA-1850</name>
    <dbReference type="NCBI Taxonomy" id="592015"/>
    <lineage>
        <taxon>Bacteria</taxon>
        <taxon>Thermotogati</taxon>
        <taxon>Synergistota</taxon>
        <taxon>Synergistia</taxon>
        <taxon>Synergistales</taxon>
        <taxon>Acetomicrobiaceae</taxon>
        <taxon>Acetomicrobium</taxon>
    </lineage>
</organism>